<evidence type="ECO:0000259" key="2">
    <source>
        <dbReference type="Pfam" id="PF01478"/>
    </source>
</evidence>
<protein>
    <submittedName>
        <fullName evidence="3">Type IV leader peptidase family protein</fullName>
    </submittedName>
</protein>
<dbReference type="OrthoDB" id="4428077at2"/>
<dbReference type="RefSeq" id="WP_005627191.1">
    <property type="nucleotide sequence ID" value="NZ_AMRA01000052.1"/>
</dbReference>
<dbReference type="GO" id="GO:0006465">
    <property type="term" value="P:signal peptide processing"/>
    <property type="evidence" value="ECO:0007669"/>
    <property type="project" value="TreeGrafter"/>
</dbReference>
<dbReference type="STRING" id="1122247.GCA_000379865_00077"/>
<dbReference type="PATRIC" id="fig|1122247.3.peg.1982"/>
<reference evidence="3 4" key="1">
    <citation type="journal article" date="2012" name="J. Bacteriol.">
        <title>Genome sequence of Mycobacterium hassiacum DSM 44199, a rare source of heat-stable mycobacterial proteins.</title>
        <authorList>
            <person name="Tiago I."/>
            <person name="Maranha A."/>
            <person name="Mendes V."/>
            <person name="Alarico S."/>
            <person name="Moynihan P.J."/>
            <person name="Clarke A.J."/>
            <person name="Macedo-Ribeiro S."/>
            <person name="Pereira P.J."/>
            <person name="Empadinhas N."/>
        </authorList>
    </citation>
    <scope>NUCLEOTIDE SEQUENCE [LARGE SCALE GENOMIC DNA]</scope>
    <source>
        <strain evidence="4">DSM 44199 / CIP 105218 / JCM 12690 / 3849</strain>
    </source>
</reference>
<proteinExistence type="inferred from homology"/>
<dbReference type="GO" id="GO:0005886">
    <property type="term" value="C:plasma membrane"/>
    <property type="evidence" value="ECO:0007669"/>
    <property type="project" value="TreeGrafter"/>
</dbReference>
<accession>K5BJZ2</accession>
<comment type="caution">
    <text evidence="3">The sequence shown here is derived from an EMBL/GenBank/DDBJ whole genome shotgun (WGS) entry which is preliminary data.</text>
</comment>
<dbReference type="InterPro" id="IPR050882">
    <property type="entry name" value="Prepilin_peptidase/N-MTase"/>
</dbReference>
<dbReference type="Gene3D" id="1.20.120.1220">
    <property type="match status" value="1"/>
</dbReference>
<dbReference type="PANTHER" id="PTHR30487:SF0">
    <property type="entry name" value="PREPILIN LEADER PEPTIDASE_N-METHYLTRANSFERASE-RELATED"/>
    <property type="match status" value="1"/>
</dbReference>
<name>K5BJZ2_MYCHD</name>
<evidence type="ECO:0000313" key="4">
    <source>
        <dbReference type="Proteomes" id="UP000006265"/>
    </source>
</evidence>
<comment type="similarity">
    <text evidence="1">Belongs to the peptidase A24 family.</text>
</comment>
<keyword evidence="4" id="KW-1185">Reference proteome</keyword>
<organism evidence="3 4">
    <name type="scientific">Mycolicibacterium hassiacum (strain DSM 44199 / CIP 105218 / JCM 12690 / 3849)</name>
    <name type="common">Mycobacterium hassiacum</name>
    <dbReference type="NCBI Taxonomy" id="1122247"/>
    <lineage>
        <taxon>Bacteria</taxon>
        <taxon>Bacillati</taxon>
        <taxon>Actinomycetota</taxon>
        <taxon>Actinomycetes</taxon>
        <taxon>Mycobacteriales</taxon>
        <taxon>Mycobacteriaceae</taxon>
        <taxon>Mycolicibacterium</taxon>
    </lineage>
</organism>
<dbReference type="PANTHER" id="PTHR30487">
    <property type="entry name" value="TYPE 4 PREPILIN-LIKE PROTEINS LEADER PEPTIDE-PROCESSING ENZYME"/>
    <property type="match status" value="1"/>
</dbReference>
<evidence type="ECO:0000256" key="1">
    <source>
        <dbReference type="ARBA" id="ARBA00005801"/>
    </source>
</evidence>
<sequence length="141" mass="13864">MGAVAGGCVLAWLVALSCSDIRRRRLPNRLTLPGAALILLVAALTGHGRPALLGAAALFAVYLVVHLAAPSALGAGDVKLAIGIGALTGAFGSAVWTLAALAAPLLTAGWAVAAVCARRGRTVPHGPSMCLAAAASIALAL</sequence>
<evidence type="ECO:0000313" key="3">
    <source>
        <dbReference type="EMBL" id="EKF23959.1"/>
    </source>
</evidence>
<dbReference type="InterPro" id="IPR000045">
    <property type="entry name" value="Prepilin_IV_endopep_pep"/>
</dbReference>
<dbReference type="GO" id="GO:0004190">
    <property type="term" value="F:aspartic-type endopeptidase activity"/>
    <property type="evidence" value="ECO:0007669"/>
    <property type="project" value="InterPro"/>
</dbReference>
<dbReference type="eggNOG" id="COG1989">
    <property type="taxonomic scope" value="Bacteria"/>
</dbReference>
<dbReference type="Pfam" id="PF01478">
    <property type="entry name" value="Peptidase_A24"/>
    <property type="match status" value="1"/>
</dbReference>
<dbReference type="AlphaFoldDB" id="K5BJZ2"/>
<dbReference type="Proteomes" id="UP000006265">
    <property type="component" value="Unassembled WGS sequence"/>
</dbReference>
<feature type="domain" description="Prepilin type IV endopeptidase peptidase" evidence="2">
    <location>
        <begin position="9"/>
        <end position="102"/>
    </location>
</feature>
<dbReference type="EMBL" id="AMRA01000052">
    <property type="protein sequence ID" value="EKF23959.1"/>
    <property type="molecule type" value="Genomic_DNA"/>
</dbReference>
<gene>
    <name evidence="3" type="ORF">C731_2061</name>
</gene>